<sequence>MWFEPFAVVLALLPLAAYLLLLGAVRLFSRPLVTTSGRDLAALSVALVGWLAIGPMELFFPGTAAATLGPYVWLFLLLFFMLSMTLIILSLPPRLIIYGASAGEVLTPLLRAAQRLDPQAELDDAHRQVWMPTLGVRLRVDGHSHFDTSQVAAFEQNLTPQFWQHLLGSLRYEIKTAPTAQRFGGLGMLVFGLLLLSSVMLMVWFQPAEIASGFKQWLWR</sequence>
<gene>
    <name evidence="2" type="ORF">UC8_23250</name>
</gene>
<feature type="transmembrane region" description="Helical" evidence="1">
    <location>
        <begin position="72"/>
        <end position="91"/>
    </location>
</feature>
<dbReference type="EMBL" id="CP042914">
    <property type="protein sequence ID" value="QEG40318.1"/>
    <property type="molecule type" value="Genomic_DNA"/>
</dbReference>
<dbReference type="Proteomes" id="UP000325286">
    <property type="component" value="Chromosome"/>
</dbReference>
<keyword evidence="1" id="KW-0472">Membrane</keyword>
<proteinExistence type="predicted"/>
<evidence type="ECO:0000256" key="1">
    <source>
        <dbReference type="SAM" id="Phobius"/>
    </source>
</evidence>
<evidence type="ECO:0000313" key="2">
    <source>
        <dbReference type="EMBL" id="QEG40318.1"/>
    </source>
</evidence>
<keyword evidence="1" id="KW-1133">Transmembrane helix</keyword>
<organism evidence="2 3">
    <name type="scientific">Roseimaritima ulvae</name>
    <dbReference type="NCBI Taxonomy" id="980254"/>
    <lineage>
        <taxon>Bacteria</taxon>
        <taxon>Pseudomonadati</taxon>
        <taxon>Planctomycetota</taxon>
        <taxon>Planctomycetia</taxon>
        <taxon>Pirellulales</taxon>
        <taxon>Pirellulaceae</taxon>
        <taxon>Roseimaritima</taxon>
    </lineage>
</organism>
<reference evidence="2 3" key="1">
    <citation type="submission" date="2019-08" db="EMBL/GenBank/DDBJ databases">
        <title>Deep-cultivation of Planctomycetes and their phenomic and genomic characterization uncovers novel biology.</title>
        <authorList>
            <person name="Wiegand S."/>
            <person name="Jogler M."/>
            <person name="Boedeker C."/>
            <person name="Pinto D."/>
            <person name="Vollmers J."/>
            <person name="Rivas-Marin E."/>
            <person name="Kohn T."/>
            <person name="Peeters S.H."/>
            <person name="Heuer A."/>
            <person name="Rast P."/>
            <person name="Oberbeckmann S."/>
            <person name="Bunk B."/>
            <person name="Jeske O."/>
            <person name="Meyerdierks A."/>
            <person name="Storesund J.E."/>
            <person name="Kallscheuer N."/>
            <person name="Luecker S."/>
            <person name="Lage O.M."/>
            <person name="Pohl T."/>
            <person name="Merkel B.J."/>
            <person name="Hornburger P."/>
            <person name="Mueller R.-W."/>
            <person name="Bruemmer F."/>
            <person name="Labrenz M."/>
            <person name="Spormann A.M."/>
            <person name="Op den Camp H."/>
            <person name="Overmann J."/>
            <person name="Amann R."/>
            <person name="Jetten M.S.M."/>
            <person name="Mascher T."/>
            <person name="Medema M.H."/>
            <person name="Devos D.P."/>
            <person name="Kaster A.-K."/>
            <person name="Ovreas L."/>
            <person name="Rohde M."/>
            <person name="Galperin M.Y."/>
            <person name="Jogler C."/>
        </authorList>
    </citation>
    <scope>NUCLEOTIDE SEQUENCE [LARGE SCALE GENOMIC DNA]</scope>
    <source>
        <strain evidence="2 3">UC8</strain>
    </source>
</reference>
<keyword evidence="1" id="KW-0812">Transmembrane</keyword>
<evidence type="ECO:0000313" key="3">
    <source>
        <dbReference type="Proteomes" id="UP000325286"/>
    </source>
</evidence>
<protein>
    <submittedName>
        <fullName evidence="2">Uncharacterized protein</fullName>
    </submittedName>
</protein>
<dbReference type="AlphaFoldDB" id="A0A5B9QMV2"/>
<dbReference type="OrthoDB" id="292340at2"/>
<accession>A0A5B9QMV2</accession>
<feature type="transmembrane region" description="Helical" evidence="1">
    <location>
        <begin position="6"/>
        <end position="28"/>
    </location>
</feature>
<name>A0A5B9QMV2_9BACT</name>
<dbReference type="KEGG" id="rul:UC8_23250"/>
<dbReference type="RefSeq" id="WP_068142597.1">
    <property type="nucleotide sequence ID" value="NZ_CP042914.1"/>
</dbReference>
<feature type="transmembrane region" description="Helical" evidence="1">
    <location>
        <begin position="40"/>
        <end position="60"/>
    </location>
</feature>
<feature type="transmembrane region" description="Helical" evidence="1">
    <location>
        <begin position="183"/>
        <end position="205"/>
    </location>
</feature>
<keyword evidence="3" id="KW-1185">Reference proteome</keyword>